<evidence type="ECO:0000256" key="1">
    <source>
        <dbReference type="SAM" id="MobiDB-lite"/>
    </source>
</evidence>
<evidence type="ECO:0000313" key="3">
    <source>
        <dbReference type="EMBL" id="EME41237.1"/>
    </source>
</evidence>
<proteinExistence type="predicted"/>
<dbReference type="eggNOG" id="ENOG502S32Y">
    <property type="taxonomic scope" value="Eukaryota"/>
</dbReference>
<feature type="domain" description="NADAR" evidence="2">
    <location>
        <begin position="36"/>
        <end position="232"/>
    </location>
</feature>
<keyword evidence="4" id="KW-1185">Reference proteome</keyword>
<feature type="compositionally biased region" description="Basic and acidic residues" evidence="1">
    <location>
        <begin position="232"/>
        <end position="249"/>
    </location>
</feature>
<dbReference type="HOGENOM" id="CLU_084247_0_2_1"/>
<organism evidence="3 4">
    <name type="scientific">Dothistroma septosporum (strain NZE10 / CBS 128990)</name>
    <name type="common">Red band needle blight fungus</name>
    <name type="synonym">Mycosphaerella pini</name>
    <dbReference type="NCBI Taxonomy" id="675120"/>
    <lineage>
        <taxon>Eukaryota</taxon>
        <taxon>Fungi</taxon>
        <taxon>Dikarya</taxon>
        <taxon>Ascomycota</taxon>
        <taxon>Pezizomycotina</taxon>
        <taxon>Dothideomycetes</taxon>
        <taxon>Dothideomycetidae</taxon>
        <taxon>Mycosphaerellales</taxon>
        <taxon>Mycosphaerellaceae</taxon>
        <taxon>Dothistroma</taxon>
    </lineage>
</organism>
<dbReference type="OMA" id="FWREWEE"/>
<dbReference type="InterPro" id="IPR012816">
    <property type="entry name" value="NADAR"/>
</dbReference>
<dbReference type="CDD" id="cd15457">
    <property type="entry name" value="NADAR"/>
    <property type="match status" value="1"/>
</dbReference>
<protein>
    <recommendedName>
        <fullName evidence="2">NADAR domain-containing protein</fullName>
    </recommendedName>
</protein>
<evidence type="ECO:0000259" key="2">
    <source>
        <dbReference type="Pfam" id="PF08719"/>
    </source>
</evidence>
<reference evidence="3 4" key="2">
    <citation type="journal article" date="2012" name="PLoS Pathog.">
        <title>Diverse lifestyles and strategies of plant pathogenesis encoded in the genomes of eighteen Dothideomycetes fungi.</title>
        <authorList>
            <person name="Ohm R.A."/>
            <person name="Feau N."/>
            <person name="Henrissat B."/>
            <person name="Schoch C.L."/>
            <person name="Horwitz B.A."/>
            <person name="Barry K.W."/>
            <person name="Condon B.J."/>
            <person name="Copeland A.C."/>
            <person name="Dhillon B."/>
            <person name="Glaser F."/>
            <person name="Hesse C.N."/>
            <person name="Kosti I."/>
            <person name="LaButti K."/>
            <person name="Lindquist E.A."/>
            <person name="Lucas S."/>
            <person name="Salamov A.A."/>
            <person name="Bradshaw R.E."/>
            <person name="Ciuffetti L."/>
            <person name="Hamelin R.C."/>
            <person name="Kema G.H.J."/>
            <person name="Lawrence C."/>
            <person name="Scott J.A."/>
            <person name="Spatafora J.W."/>
            <person name="Turgeon B.G."/>
            <person name="de Wit P.J.G.M."/>
            <person name="Zhong S."/>
            <person name="Goodwin S.B."/>
            <person name="Grigoriev I.V."/>
        </authorList>
    </citation>
    <scope>NUCLEOTIDE SEQUENCE [LARGE SCALE GENOMIC DNA]</scope>
    <source>
        <strain evidence="4">NZE10 / CBS 128990</strain>
    </source>
</reference>
<dbReference type="InterPro" id="IPR037238">
    <property type="entry name" value="YbiA-like_sf"/>
</dbReference>
<dbReference type="OrthoDB" id="206452at2759"/>
<dbReference type="NCBIfam" id="TIGR02464">
    <property type="entry name" value="ribofla_fusion"/>
    <property type="match status" value="1"/>
</dbReference>
<dbReference type="EMBL" id="KB446542">
    <property type="protein sequence ID" value="EME41237.1"/>
    <property type="molecule type" value="Genomic_DNA"/>
</dbReference>
<dbReference type="STRING" id="675120.N1PFW0"/>
<reference evidence="4" key="1">
    <citation type="journal article" date="2012" name="PLoS Genet.">
        <title>The genomes of the fungal plant pathogens Cladosporium fulvum and Dothistroma septosporum reveal adaptation to different hosts and lifestyles but also signatures of common ancestry.</title>
        <authorList>
            <person name="de Wit P.J.G.M."/>
            <person name="van der Burgt A."/>
            <person name="Oekmen B."/>
            <person name="Stergiopoulos I."/>
            <person name="Abd-Elsalam K.A."/>
            <person name="Aerts A.L."/>
            <person name="Bahkali A.H."/>
            <person name="Beenen H.G."/>
            <person name="Chettri P."/>
            <person name="Cox M.P."/>
            <person name="Datema E."/>
            <person name="de Vries R.P."/>
            <person name="Dhillon B."/>
            <person name="Ganley A.R."/>
            <person name="Griffiths S.A."/>
            <person name="Guo Y."/>
            <person name="Hamelin R.C."/>
            <person name="Henrissat B."/>
            <person name="Kabir M.S."/>
            <person name="Jashni M.K."/>
            <person name="Kema G."/>
            <person name="Klaubauf S."/>
            <person name="Lapidus A."/>
            <person name="Levasseur A."/>
            <person name="Lindquist E."/>
            <person name="Mehrabi R."/>
            <person name="Ohm R.A."/>
            <person name="Owen T.J."/>
            <person name="Salamov A."/>
            <person name="Schwelm A."/>
            <person name="Schijlen E."/>
            <person name="Sun H."/>
            <person name="van den Burg H.A."/>
            <person name="van Ham R.C.H.J."/>
            <person name="Zhang S."/>
            <person name="Goodwin S.B."/>
            <person name="Grigoriev I.V."/>
            <person name="Collemare J."/>
            <person name="Bradshaw R.E."/>
        </authorList>
    </citation>
    <scope>NUCLEOTIDE SEQUENCE [LARGE SCALE GENOMIC DNA]</scope>
    <source>
        <strain evidence="4">NZE10 / CBS 128990</strain>
    </source>
</reference>
<name>N1PFW0_DOTSN</name>
<gene>
    <name evidence="3" type="ORF">DOTSEDRAFT_73602</name>
</gene>
<dbReference type="Proteomes" id="UP000016933">
    <property type="component" value="Unassembled WGS sequence"/>
</dbReference>
<evidence type="ECO:0000313" key="4">
    <source>
        <dbReference type="Proteomes" id="UP000016933"/>
    </source>
</evidence>
<sequence>MPQSATRSNRHSKQLQMIPVPENDNYDDCNETGHIFFWREWEEPHGFLCQFYRCSFTSQVGESPIPDQEDSAIEQHTFNCAEQYMMYHKALILATPDPAIRHTSSNKTTLSPPDSIPAGRKDLPGEVLSLTEPNDQKYLIRAFPFTVAQRKLYERTKFDIVVQGNYYKFAQNLDLKTKLLATGYRRLVEAAPNDRTWGIGFLARDARSHTHEGSWGANLLGEALMSVRERIRNEQEGDRQAASGEEHSEIAPVSDGTRTSD</sequence>
<dbReference type="AlphaFoldDB" id="N1PFW0"/>
<accession>N1PFW0</accession>
<dbReference type="Pfam" id="PF08719">
    <property type="entry name" value="NADAR"/>
    <property type="match status" value="1"/>
</dbReference>
<feature type="region of interest" description="Disordered" evidence="1">
    <location>
        <begin position="232"/>
        <end position="261"/>
    </location>
</feature>
<dbReference type="SUPFAM" id="SSF143990">
    <property type="entry name" value="YbiA-like"/>
    <property type="match status" value="1"/>
</dbReference>
<dbReference type="Gene3D" id="1.10.357.40">
    <property type="entry name" value="YbiA-like"/>
    <property type="match status" value="1"/>
</dbReference>